<evidence type="ECO:0000313" key="9">
    <source>
        <dbReference type="EMBL" id="THH37067.1"/>
    </source>
</evidence>
<dbReference type="SMART" id="SM00100">
    <property type="entry name" value="cNMP"/>
    <property type="match status" value="1"/>
</dbReference>
<evidence type="ECO:0000256" key="1">
    <source>
        <dbReference type="ARBA" id="ARBA00004651"/>
    </source>
</evidence>
<dbReference type="OrthoDB" id="9760920at2"/>
<feature type="domain" description="ABC transmembrane type-1" evidence="8">
    <location>
        <begin position="35"/>
        <end position="314"/>
    </location>
</feature>
<dbReference type="EMBL" id="SRKY01000002">
    <property type="protein sequence ID" value="THH37067.1"/>
    <property type="molecule type" value="Genomic_DNA"/>
</dbReference>
<dbReference type="PROSITE" id="PS50042">
    <property type="entry name" value="CNMP_BINDING_3"/>
    <property type="match status" value="1"/>
</dbReference>
<protein>
    <submittedName>
        <fullName evidence="9">Cyclic nucleotide-binding domain-containing protein</fullName>
    </submittedName>
</protein>
<keyword evidence="3 5" id="KW-1133">Transmembrane helix</keyword>
<dbReference type="InterPro" id="IPR014710">
    <property type="entry name" value="RmlC-like_jellyroll"/>
</dbReference>
<keyword evidence="10" id="KW-1185">Reference proteome</keyword>
<dbReference type="SUPFAM" id="SSF51206">
    <property type="entry name" value="cAMP-binding domain-like"/>
    <property type="match status" value="1"/>
</dbReference>
<dbReference type="InterPro" id="IPR003439">
    <property type="entry name" value="ABC_transporter-like_ATP-bd"/>
</dbReference>
<comment type="subcellular location">
    <subcellularLocation>
        <location evidence="1">Cell membrane</location>
        <topology evidence="1">Multi-pass membrane protein</topology>
    </subcellularLocation>
</comment>
<organism evidence="9 10">
    <name type="scientific">Aliishimia ponticola</name>
    <dbReference type="NCBI Taxonomy" id="2499833"/>
    <lineage>
        <taxon>Bacteria</taxon>
        <taxon>Pseudomonadati</taxon>
        <taxon>Pseudomonadota</taxon>
        <taxon>Alphaproteobacteria</taxon>
        <taxon>Rhodobacterales</taxon>
        <taxon>Paracoccaceae</taxon>
        <taxon>Aliishimia</taxon>
    </lineage>
</organism>
<dbReference type="InterPro" id="IPR011527">
    <property type="entry name" value="ABC1_TM_dom"/>
</dbReference>
<evidence type="ECO:0000256" key="4">
    <source>
        <dbReference type="ARBA" id="ARBA00023136"/>
    </source>
</evidence>
<gene>
    <name evidence="9" type="ORF">E4Z66_09005</name>
</gene>
<dbReference type="PANTHER" id="PTHR43394:SF1">
    <property type="entry name" value="ATP-BINDING CASSETTE SUB-FAMILY B MEMBER 10, MITOCHONDRIAL"/>
    <property type="match status" value="1"/>
</dbReference>
<evidence type="ECO:0000259" key="8">
    <source>
        <dbReference type="PROSITE" id="PS50929"/>
    </source>
</evidence>
<comment type="caution">
    <text evidence="9">The sequence shown here is derived from an EMBL/GenBank/DDBJ whole genome shotgun (WGS) entry which is preliminary data.</text>
</comment>
<dbReference type="GO" id="GO:0015421">
    <property type="term" value="F:ABC-type oligopeptide transporter activity"/>
    <property type="evidence" value="ECO:0007669"/>
    <property type="project" value="TreeGrafter"/>
</dbReference>
<dbReference type="InterPro" id="IPR000595">
    <property type="entry name" value="cNMP-bd_dom"/>
</dbReference>
<dbReference type="PROSITE" id="PS50929">
    <property type="entry name" value="ABC_TM1F"/>
    <property type="match status" value="1"/>
</dbReference>
<proteinExistence type="predicted"/>
<feature type="transmembrane region" description="Helical" evidence="5">
    <location>
        <begin position="67"/>
        <end position="85"/>
    </location>
</feature>
<feature type="domain" description="ABC transporter" evidence="7">
    <location>
        <begin position="351"/>
        <end position="872"/>
    </location>
</feature>
<sequence length="1005" mass="111529">MFSFIWKYSKRDQLVLLLVTLLLFPLLYLTLELPKRIINDAIGEDPSSETVVFPVDILGVPLGQVQYLWLLCGIFLLAVMGYGLLKMRINTMKGVLAERLLRRFRYSLIARMLRFPQPYFERTSQGELVSMITAESEPMGGLMGDALAQPVLQAGQMLTILGFLFAQSFAFGVAACALIPLQAWLIPRLQRQINRLNRKRVIEVRALAGEIGEGATGAGTLRVNAGWRYRLAMITDRLGRLFDIRFEIYRRKFFMKFLNNFITQLTPFFFYSIGGYLVIRGDVSIGALVAAIAAYKDLSAPWKELLTFYNQTSEMTVRWETINERFAPPGMIDDALMTQMPETIPPLTGDIRLNRVSVRDEDGNRVLENLDVTLPGGALIGIAAPRDEDRRALSELLTREMLPSAGTVRVGEHDLAALHQITIAARIGHANARPVMFQGSFGDNVFMPVRFKPANIDGAPDGAAHREALRAGNSLDPLPGVWTAAWSGPAPADERRLRNTWCRLIERIGGSGAMLRRALDQTLDSETHEALAALLIDLRPTAERLLRRKGLDQYVHRFDPDRYCPALPVVQNLLFATPRQPLPVDMLSERPEYVDLFRELGLVDDLEELAQAIMEELRQIFGTTGTDHPLFQKTGLEPVLYERALRAVDDMRHGKARNPEARALLLSVASSLTAEQVGPAFPDRIRRRVLDIRSRHGDALRSRMSDLFAPIELAAPLRGGTVLENVIFGKVSEDAGPRGEDIHQAIAELLRQNEIATDVLQLVFEVPISIGGSNLPATFSEPLAVSRAAIKRPDILVLDSPMASFDSATRVAMIDTLRRELPDATILHVAKELEANIDYGMELQIEQGRLVGDGTQQQTRVDAAETATLGEKVSVLEASKLFSGLDRKQLRLLAFGARWYRAPAGQYVFHKNDAPDSGAFMMVEGEADLLLPRAEGAPSLIDTVGPGTLVGELGLIRNETRALDMRARTDILCLRLGVAEFMAVVENDAATAFKLLEVVAGYVRT</sequence>
<dbReference type="Proteomes" id="UP000306602">
    <property type="component" value="Unassembled WGS sequence"/>
</dbReference>
<keyword evidence="4 5" id="KW-0472">Membrane</keyword>
<dbReference type="InterPro" id="IPR018490">
    <property type="entry name" value="cNMP-bd_dom_sf"/>
</dbReference>
<dbReference type="InterPro" id="IPR036640">
    <property type="entry name" value="ABC1_TM_sf"/>
</dbReference>
<dbReference type="GO" id="GO:0005524">
    <property type="term" value="F:ATP binding"/>
    <property type="evidence" value="ECO:0007669"/>
    <property type="project" value="InterPro"/>
</dbReference>
<dbReference type="Pfam" id="PF00664">
    <property type="entry name" value="ABC_membrane"/>
    <property type="match status" value="1"/>
</dbReference>
<dbReference type="CDD" id="cd00038">
    <property type="entry name" value="CAP_ED"/>
    <property type="match status" value="1"/>
</dbReference>
<dbReference type="Gene3D" id="2.60.120.10">
    <property type="entry name" value="Jelly Rolls"/>
    <property type="match status" value="1"/>
</dbReference>
<evidence type="ECO:0000259" key="6">
    <source>
        <dbReference type="PROSITE" id="PS50042"/>
    </source>
</evidence>
<dbReference type="PROSITE" id="PS50893">
    <property type="entry name" value="ABC_TRANSPORTER_2"/>
    <property type="match status" value="1"/>
</dbReference>
<keyword evidence="2 5" id="KW-0812">Transmembrane</keyword>
<dbReference type="Gene3D" id="3.40.50.300">
    <property type="entry name" value="P-loop containing nucleotide triphosphate hydrolases"/>
    <property type="match status" value="2"/>
</dbReference>
<dbReference type="CDD" id="cd07346">
    <property type="entry name" value="ABC_6TM_exporters"/>
    <property type="match status" value="1"/>
</dbReference>
<dbReference type="GO" id="GO:0005886">
    <property type="term" value="C:plasma membrane"/>
    <property type="evidence" value="ECO:0007669"/>
    <property type="project" value="UniProtKB-SubCell"/>
</dbReference>
<name>A0A4S4NET3_9RHOB</name>
<dbReference type="InterPro" id="IPR039421">
    <property type="entry name" value="Type_1_exporter"/>
</dbReference>
<dbReference type="Gene3D" id="1.20.1560.10">
    <property type="entry name" value="ABC transporter type 1, transmembrane domain"/>
    <property type="match status" value="1"/>
</dbReference>
<dbReference type="SUPFAM" id="SSF52540">
    <property type="entry name" value="P-loop containing nucleoside triphosphate hydrolases"/>
    <property type="match status" value="1"/>
</dbReference>
<dbReference type="Pfam" id="PF00027">
    <property type="entry name" value="cNMP_binding"/>
    <property type="match status" value="1"/>
</dbReference>
<evidence type="ECO:0000256" key="5">
    <source>
        <dbReference type="SAM" id="Phobius"/>
    </source>
</evidence>
<evidence type="ECO:0000256" key="3">
    <source>
        <dbReference type="ARBA" id="ARBA00022989"/>
    </source>
</evidence>
<reference evidence="9 10" key="1">
    <citation type="submission" date="2019-04" db="EMBL/GenBank/DDBJ databases">
        <title>Shimia ponticola sp. nov., isolated from seawater.</title>
        <authorList>
            <person name="Kim Y.-O."/>
            <person name="Yoon J.-H."/>
        </authorList>
    </citation>
    <scope>NUCLEOTIDE SEQUENCE [LARGE SCALE GENOMIC DNA]</scope>
    <source>
        <strain evidence="9 10">MYP11</strain>
    </source>
</reference>
<dbReference type="GO" id="GO:0016887">
    <property type="term" value="F:ATP hydrolysis activity"/>
    <property type="evidence" value="ECO:0007669"/>
    <property type="project" value="InterPro"/>
</dbReference>
<dbReference type="SUPFAM" id="SSF90123">
    <property type="entry name" value="ABC transporter transmembrane region"/>
    <property type="match status" value="1"/>
</dbReference>
<dbReference type="PANTHER" id="PTHR43394">
    <property type="entry name" value="ATP-DEPENDENT PERMEASE MDL1, MITOCHONDRIAL"/>
    <property type="match status" value="1"/>
</dbReference>
<evidence type="ECO:0000259" key="7">
    <source>
        <dbReference type="PROSITE" id="PS50893"/>
    </source>
</evidence>
<evidence type="ECO:0000256" key="2">
    <source>
        <dbReference type="ARBA" id="ARBA00022692"/>
    </source>
</evidence>
<evidence type="ECO:0000313" key="10">
    <source>
        <dbReference type="Proteomes" id="UP000306602"/>
    </source>
</evidence>
<dbReference type="InterPro" id="IPR027417">
    <property type="entry name" value="P-loop_NTPase"/>
</dbReference>
<accession>A0A4S4NET3</accession>
<dbReference type="AlphaFoldDB" id="A0A4S4NET3"/>
<feature type="domain" description="Cyclic nucleotide-binding" evidence="6">
    <location>
        <begin position="881"/>
        <end position="985"/>
    </location>
</feature>